<feature type="binding site" evidence="10">
    <location>
        <position position="64"/>
    </location>
    <ligand>
        <name>substrate</name>
    </ligand>
</feature>
<dbReference type="CDD" id="cd00429">
    <property type="entry name" value="RPE"/>
    <property type="match status" value="1"/>
</dbReference>
<dbReference type="InterPro" id="IPR026019">
    <property type="entry name" value="Ribul_P_3_epim"/>
</dbReference>
<evidence type="ECO:0000256" key="9">
    <source>
        <dbReference type="ARBA" id="ARBA00023235"/>
    </source>
</evidence>
<dbReference type="InterPro" id="IPR011060">
    <property type="entry name" value="RibuloseP-bd_barrel"/>
</dbReference>
<dbReference type="Gene3D" id="3.20.20.70">
    <property type="entry name" value="Aldolase class I"/>
    <property type="match status" value="1"/>
</dbReference>
<dbReference type="NCBIfam" id="NF004076">
    <property type="entry name" value="PRK05581.1-4"/>
    <property type="match status" value="1"/>
</dbReference>
<dbReference type="InterPro" id="IPR013785">
    <property type="entry name" value="Aldolase_TIM"/>
</dbReference>
<dbReference type="AlphaFoldDB" id="A0A518AH65"/>
<dbReference type="GO" id="GO:0004750">
    <property type="term" value="F:D-ribulose-phosphate 3-epimerase activity"/>
    <property type="evidence" value="ECO:0007669"/>
    <property type="project" value="UniProtKB-UniRule"/>
</dbReference>
<dbReference type="PROSITE" id="PS01085">
    <property type="entry name" value="RIBUL_P_3_EPIMER_1"/>
    <property type="match status" value="1"/>
</dbReference>
<feature type="binding site" evidence="10">
    <location>
        <begin position="253"/>
        <end position="254"/>
    </location>
    <ligand>
        <name>substrate</name>
    </ligand>
</feature>
<dbReference type="PANTHER" id="PTHR11749">
    <property type="entry name" value="RIBULOSE-5-PHOSPHATE-3-EPIMERASE"/>
    <property type="match status" value="1"/>
</dbReference>
<protein>
    <recommendedName>
        <fullName evidence="7 10">Ribulose-phosphate 3-epimerase</fullName>
        <ecNumber evidence="7 10">5.1.3.1</ecNumber>
    </recommendedName>
</protein>
<dbReference type="SUPFAM" id="SSF51366">
    <property type="entry name" value="Ribulose-phoshate binding barrel"/>
    <property type="match status" value="1"/>
</dbReference>
<feature type="binding site" evidence="10">
    <location>
        <position position="231"/>
    </location>
    <ligand>
        <name>a divalent metal cation</name>
        <dbReference type="ChEBI" id="CHEBI:60240"/>
    </ligand>
</feature>
<feature type="binding site" evidence="10">
    <location>
        <position position="91"/>
    </location>
    <ligand>
        <name>a divalent metal cation</name>
        <dbReference type="ChEBI" id="CHEBI:60240"/>
    </ligand>
</feature>
<dbReference type="Proteomes" id="UP000315750">
    <property type="component" value="Chromosome"/>
</dbReference>
<comment type="cofactor">
    <cofactor evidence="3">
        <name>Co(2+)</name>
        <dbReference type="ChEBI" id="CHEBI:48828"/>
    </cofactor>
</comment>
<comment type="cofactor">
    <cofactor evidence="2">
        <name>Mn(2+)</name>
        <dbReference type="ChEBI" id="CHEBI:29035"/>
    </cofactor>
</comment>
<evidence type="ECO:0000256" key="4">
    <source>
        <dbReference type="ARBA" id="ARBA00001947"/>
    </source>
</evidence>
<keyword evidence="12" id="KW-1185">Reference proteome</keyword>
<evidence type="ECO:0000256" key="10">
    <source>
        <dbReference type="HAMAP-Rule" id="MF_02227"/>
    </source>
</evidence>
<dbReference type="NCBIfam" id="TIGR01163">
    <property type="entry name" value="rpe"/>
    <property type="match status" value="1"/>
</dbReference>
<dbReference type="RefSeq" id="WP_231943718.1">
    <property type="nucleotide sequence ID" value="NZ_CP036278.1"/>
</dbReference>
<dbReference type="GO" id="GO:0006098">
    <property type="term" value="P:pentose-phosphate shunt"/>
    <property type="evidence" value="ECO:0007669"/>
    <property type="project" value="UniProtKB-UniRule"/>
</dbReference>
<comment type="cofactor">
    <cofactor evidence="4">
        <name>Zn(2+)</name>
        <dbReference type="ChEBI" id="CHEBI:29105"/>
    </cofactor>
</comment>
<reference evidence="11 12" key="1">
    <citation type="submission" date="2019-02" db="EMBL/GenBank/DDBJ databases">
        <title>Deep-cultivation of Planctomycetes and their phenomic and genomic characterization uncovers novel biology.</title>
        <authorList>
            <person name="Wiegand S."/>
            <person name="Jogler M."/>
            <person name="Boedeker C."/>
            <person name="Pinto D."/>
            <person name="Vollmers J."/>
            <person name="Rivas-Marin E."/>
            <person name="Kohn T."/>
            <person name="Peeters S.H."/>
            <person name="Heuer A."/>
            <person name="Rast P."/>
            <person name="Oberbeckmann S."/>
            <person name="Bunk B."/>
            <person name="Jeske O."/>
            <person name="Meyerdierks A."/>
            <person name="Storesund J.E."/>
            <person name="Kallscheuer N."/>
            <person name="Luecker S."/>
            <person name="Lage O.M."/>
            <person name="Pohl T."/>
            <person name="Merkel B.J."/>
            <person name="Hornburger P."/>
            <person name="Mueller R.-W."/>
            <person name="Bruemmer F."/>
            <person name="Labrenz M."/>
            <person name="Spormann A.M."/>
            <person name="Op den Camp H."/>
            <person name="Overmann J."/>
            <person name="Amann R."/>
            <person name="Jetten M.S.M."/>
            <person name="Mascher T."/>
            <person name="Medema M.H."/>
            <person name="Devos D.P."/>
            <person name="Kaster A.-K."/>
            <person name="Ovreas L."/>
            <person name="Rohde M."/>
            <person name="Galperin M.Y."/>
            <person name="Jogler C."/>
        </authorList>
    </citation>
    <scope>NUCLEOTIDE SEQUENCE [LARGE SCALE GENOMIC DNA]</scope>
    <source>
        <strain evidence="11 12">Pan181</strain>
    </source>
</reference>
<sequence>MGRDKTSLTFANQHLVCLWADDRRFAALACSFLLPEILLLVTALNHREQIKSQLRSAAPAIAPSILLCDYAKLGQEIADLQAAGAQLMHLDVMDGHFVPNFTFGMTIVEAARRSTDLPLDVHLMMENPGRYLKQFREAGADVLTVHEEVCRDQQELADLVAEIRELGALAGIAINPPTPLEKIDQVAADCDLILCMSVMPGFGGQKFDRTALDKLRTLHEREDVDALLEVDGGVNLETIADCAQAGANLLVVGSAISSGENYEKRFRQLEQLIR</sequence>
<feature type="binding site" evidence="10">
    <location>
        <position position="122"/>
    </location>
    <ligand>
        <name>substrate</name>
    </ligand>
</feature>
<evidence type="ECO:0000313" key="12">
    <source>
        <dbReference type="Proteomes" id="UP000315750"/>
    </source>
</evidence>
<evidence type="ECO:0000256" key="5">
    <source>
        <dbReference type="ARBA" id="ARBA00001954"/>
    </source>
</evidence>
<dbReference type="Pfam" id="PF00834">
    <property type="entry name" value="Ribul_P_3_epim"/>
    <property type="match status" value="1"/>
</dbReference>
<evidence type="ECO:0000256" key="8">
    <source>
        <dbReference type="ARBA" id="ARBA00022723"/>
    </source>
</evidence>
<comment type="catalytic activity">
    <reaction evidence="1 10">
        <text>D-ribulose 5-phosphate = D-xylulose 5-phosphate</text>
        <dbReference type="Rhea" id="RHEA:13677"/>
        <dbReference type="ChEBI" id="CHEBI:57737"/>
        <dbReference type="ChEBI" id="CHEBI:58121"/>
        <dbReference type="EC" id="5.1.3.1"/>
    </reaction>
</comment>
<comment type="function">
    <text evidence="10">Catalyzes the reversible epimerization of D-ribulose 5-phosphate to D-xylulose 5-phosphate.</text>
</comment>
<gene>
    <name evidence="10 11" type="primary">rpe</name>
    <name evidence="11" type="ORF">Pan181_02470</name>
</gene>
<accession>A0A518AH65</accession>
<dbReference type="EC" id="5.1.3.1" evidence="7 10"/>
<comment type="pathway">
    <text evidence="10">Carbohydrate degradation.</text>
</comment>
<evidence type="ECO:0000256" key="2">
    <source>
        <dbReference type="ARBA" id="ARBA00001936"/>
    </source>
</evidence>
<organism evidence="11 12">
    <name type="scientific">Aeoliella mucimassa</name>
    <dbReference type="NCBI Taxonomy" id="2527972"/>
    <lineage>
        <taxon>Bacteria</taxon>
        <taxon>Pseudomonadati</taxon>
        <taxon>Planctomycetota</taxon>
        <taxon>Planctomycetia</taxon>
        <taxon>Pirellulales</taxon>
        <taxon>Lacipirellulaceae</taxon>
        <taxon>Aeoliella</taxon>
    </lineage>
</organism>
<comment type="cofactor">
    <cofactor evidence="5">
        <name>Fe(2+)</name>
        <dbReference type="ChEBI" id="CHEBI:29033"/>
    </cofactor>
</comment>
<evidence type="ECO:0000313" key="11">
    <source>
        <dbReference type="EMBL" id="QDU54067.1"/>
    </source>
</evidence>
<evidence type="ECO:0000256" key="3">
    <source>
        <dbReference type="ARBA" id="ARBA00001941"/>
    </source>
</evidence>
<dbReference type="HAMAP" id="MF_02227">
    <property type="entry name" value="RPE"/>
    <property type="match status" value="1"/>
</dbReference>
<dbReference type="FunFam" id="3.20.20.70:FF:000004">
    <property type="entry name" value="Ribulose-phosphate 3-epimerase"/>
    <property type="match status" value="1"/>
</dbReference>
<keyword evidence="8 10" id="KW-0479">Metal-binding</keyword>
<dbReference type="InterPro" id="IPR000056">
    <property type="entry name" value="Ribul_P_3_epim-like"/>
</dbReference>
<feature type="active site" description="Proton acceptor" evidence="10">
    <location>
        <position position="91"/>
    </location>
</feature>
<feature type="binding site" evidence="10">
    <location>
        <begin position="201"/>
        <end position="204"/>
    </location>
    <ligand>
        <name>substrate</name>
    </ligand>
</feature>
<feature type="binding site" evidence="10">
    <location>
        <position position="89"/>
    </location>
    <ligand>
        <name>a divalent metal cation</name>
        <dbReference type="ChEBI" id="CHEBI:60240"/>
    </ligand>
</feature>
<feature type="active site" description="Proton donor" evidence="10">
    <location>
        <position position="231"/>
    </location>
</feature>
<keyword evidence="9 10" id="KW-0413">Isomerase</keyword>
<feature type="binding site" evidence="10">
    <location>
        <begin position="231"/>
        <end position="233"/>
    </location>
    <ligand>
        <name>substrate</name>
    </ligand>
</feature>
<dbReference type="GO" id="GO:0019323">
    <property type="term" value="P:pentose catabolic process"/>
    <property type="evidence" value="ECO:0007669"/>
    <property type="project" value="UniProtKB-UniRule"/>
</dbReference>
<evidence type="ECO:0000256" key="1">
    <source>
        <dbReference type="ARBA" id="ARBA00001782"/>
    </source>
</evidence>
<dbReference type="GO" id="GO:0005737">
    <property type="term" value="C:cytoplasm"/>
    <property type="evidence" value="ECO:0007669"/>
    <property type="project" value="UniProtKB-ARBA"/>
</dbReference>
<evidence type="ECO:0000256" key="7">
    <source>
        <dbReference type="ARBA" id="ARBA00013188"/>
    </source>
</evidence>
<comment type="similarity">
    <text evidence="6 10">Belongs to the ribulose-phosphate 3-epimerase family.</text>
</comment>
<comment type="cofactor">
    <cofactor evidence="10">
        <name>a divalent metal cation</name>
        <dbReference type="ChEBI" id="CHEBI:60240"/>
    </cofactor>
    <text evidence="10">Binds 1 divalent metal cation per subunit.</text>
</comment>
<evidence type="ECO:0000256" key="6">
    <source>
        <dbReference type="ARBA" id="ARBA00009541"/>
    </source>
</evidence>
<dbReference type="EMBL" id="CP036278">
    <property type="protein sequence ID" value="QDU54067.1"/>
    <property type="molecule type" value="Genomic_DNA"/>
</dbReference>
<dbReference type="GO" id="GO:0046872">
    <property type="term" value="F:metal ion binding"/>
    <property type="evidence" value="ECO:0007669"/>
    <property type="project" value="UniProtKB-UniRule"/>
</dbReference>
<proteinExistence type="inferred from homology"/>
<keyword evidence="10" id="KW-0119">Carbohydrate metabolism</keyword>
<dbReference type="KEGG" id="amuc:Pan181_02470"/>
<name>A0A518AH65_9BACT</name>
<feature type="binding site" evidence="10">
    <location>
        <position position="122"/>
    </location>
    <ligand>
        <name>a divalent metal cation</name>
        <dbReference type="ChEBI" id="CHEBI:60240"/>
    </ligand>
</feature>